<dbReference type="InterPro" id="IPR003719">
    <property type="entry name" value="Phenazine_PhzF-like"/>
</dbReference>
<dbReference type="SUPFAM" id="SSF54506">
    <property type="entry name" value="Diaminopimelate epimerase-like"/>
    <property type="match status" value="1"/>
</dbReference>
<dbReference type="RefSeq" id="WP_003351126.1">
    <property type="nucleotide sequence ID" value="NZ_AFEU01000001.1"/>
</dbReference>
<sequence>MNAFATEPLRGNPAVVCILHKTPSEQFMEQLAQEMNQPVTAFACRKADNE</sequence>
<dbReference type="GO" id="GO:0003824">
    <property type="term" value="F:catalytic activity"/>
    <property type="evidence" value="ECO:0007669"/>
    <property type="project" value="InterPro"/>
</dbReference>
<proteinExistence type="predicted"/>
<accession>I3E733</accession>
<dbReference type="EMBL" id="AFEU01000001">
    <property type="protein sequence ID" value="EIJ82304.1"/>
    <property type="molecule type" value="Genomic_DNA"/>
</dbReference>
<dbReference type="STRING" id="997296.PB1_05230"/>
<comment type="caution">
    <text evidence="1">The sequence shown here is derived from an EMBL/GenBank/DDBJ whole genome shotgun (WGS) entry which is preliminary data.</text>
</comment>
<gene>
    <name evidence="1" type="ORF">PB1_05230</name>
</gene>
<dbReference type="eggNOG" id="COG0384">
    <property type="taxonomic scope" value="Bacteria"/>
</dbReference>
<dbReference type="Pfam" id="PF02567">
    <property type="entry name" value="PhzC-PhzF"/>
    <property type="match status" value="1"/>
</dbReference>
<dbReference type="Gene3D" id="3.10.310.10">
    <property type="entry name" value="Diaminopimelate Epimerase, Chain A, domain 1"/>
    <property type="match status" value="1"/>
</dbReference>
<dbReference type="OrthoDB" id="9788221at2"/>
<dbReference type="Proteomes" id="UP000010523">
    <property type="component" value="Unassembled WGS sequence"/>
</dbReference>
<keyword evidence="2" id="KW-1185">Reference proteome</keyword>
<dbReference type="PATRIC" id="fig|997296.3.peg.1132"/>
<dbReference type="AlphaFoldDB" id="I3E733"/>
<evidence type="ECO:0000313" key="1">
    <source>
        <dbReference type="EMBL" id="EIJ82304.1"/>
    </source>
</evidence>
<reference evidence="1 2" key="1">
    <citation type="journal article" date="2012" name="Appl. Environ. Microbiol.">
        <title>Genome Sequence of Thermotolerant Bacillus methanolicus: Features and Regulation Related to Methylotrophy and Production of L-Lysine and L-Glutamate from Methanol.</title>
        <authorList>
            <person name="Heggeset T.M."/>
            <person name="Krog A."/>
            <person name="Balzer S."/>
            <person name="Wentzel A."/>
            <person name="Ellingsen T.E."/>
            <person name="Brautaset T."/>
        </authorList>
    </citation>
    <scope>NUCLEOTIDE SEQUENCE [LARGE SCALE GENOMIC DNA]</scope>
    <source>
        <strain evidence="1 2">PB1</strain>
    </source>
</reference>
<organism evidence="1 2">
    <name type="scientific">Bacillus methanolicus PB1</name>
    <dbReference type="NCBI Taxonomy" id="997296"/>
    <lineage>
        <taxon>Bacteria</taxon>
        <taxon>Bacillati</taxon>
        <taxon>Bacillota</taxon>
        <taxon>Bacilli</taxon>
        <taxon>Bacillales</taxon>
        <taxon>Bacillaceae</taxon>
        <taxon>Bacillus</taxon>
    </lineage>
</organism>
<evidence type="ECO:0000313" key="2">
    <source>
        <dbReference type="Proteomes" id="UP000010523"/>
    </source>
</evidence>
<protein>
    <submittedName>
        <fullName evidence="1">Phenazine biosynthesis protein PhzF family protein</fullName>
    </submittedName>
</protein>
<name>I3E733_BACMT</name>